<proteinExistence type="predicted"/>
<protein>
    <submittedName>
        <fullName evidence="1">Uncharacterized protein</fullName>
    </submittedName>
</protein>
<evidence type="ECO:0000313" key="1">
    <source>
        <dbReference type="EMBL" id="KKN15623.1"/>
    </source>
</evidence>
<reference evidence="1" key="1">
    <citation type="journal article" date="2015" name="Nature">
        <title>Complex archaea that bridge the gap between prokaryotes and eukaryotes.</title>
        <authorList>
            <person name="Spang A."/>
            <person name="Saw J.H."/>
            <person name="Jorgensen S.L."/>
            <person name="Zaremba-Niedzwiedzka K."/>
            <person name="Martijn J."/>
            <person name="Lind A.E."/>
            <person name="van Eijk R."/>
            <person name="Schleper C."/>
            <person name="Guy L."/>
            <person name="Ettema T.J."/>
        </authorList>
    </citation>
    <scope>NUCLEOTIDE SEQUENCE</scope>
</reference>
<organism evidence="1">
    <name type="scientific">marine sediment metagenome</name>
    <dbReference type="NCBI Taxonomy" id="412755"/>
    <lineage>
        <taxon>unclassified sequences</taxon>
        <taxon>metagenomes</taxon>
        <taxon>ecological metagenomes</taxon>
    </lineage>
</organism>
<accession>A0A0F9REC7</accession>
<gene>
    <name evidence="1" type="ORF">LCGC14_0984100</name>
</gene>
<name>A0A0F9REC7_9ZZZZ</name>
<sequence>MGKLRTPFEITELSVKPPLSSSPNITDDIQQTLATLVAYNGQSRRLLRCTAHGMLEVVNPLAVGFINVVGSGVNDTYDGIDRRTSEVIVRAHPDNNSLLWLNVFKAAAVDSGWPLAANEYLVLSVNDISHLHLLIVGSGEKAVISYTQ</sequence>
<dbReference type="EMBL" id="LAZR01003694">
    <property type="protein sequence ID" value="KKN15623.1"/>
    <property type="molecule type" value="Genomic_DNA"/>
</dbReference>
<comment type="caution">
    <text evidence="1">The sequence shown here is derived from an EMBL/GenBank/DDBJ whole genome shotgun (WGS) entry which is preliminary data.</text>
</comment>
<dbReference type="AlphaFoldDB" id="A0A0F9REC7"/>